<dbReference type="AlphaFoldDB" id="A0A9X1FXL1"/>
<accession>A0A9X1FXL1</accession>
<evidence type="ECO:0000313" key="2">
    <source>
        <dbReference type="EMBL" id="MBW4709644.1"/>
    </source>
</evidence>
<reference evidence="2" key="1">
    <citation type="submission" date="2021-07" db="EMBL/GenBank/DDBJ databases">
        <title>Roseobacter insulae sp. nov., isolated from a tidal flat.</title>
        <authorList>
            <person name="Park S."/>
            <person name="Yoon J.-H."/>
        </authorList>
    </citation>
    <scope>NUCLEOTIDE SEQUENCE</scope>
    <source>
        <strain evidence="2">YSTF-M11</strain>
    </source>
</reference>
<gene>
    <name evidence="2" type="ORF">KX928_17800</name>
</gene>
<dbReference type="Proteomes" id="UP001138661">
    <property type="component" value="Unassembled WGS sequence"/>
</dbReference>
<evidence type="ECO:0000313" key="3">
    <source>
        <dbReference type="Proteomes" id="UP001138661"/>
    </source>
</evidence>
<dbReference type="EMBL" id="JAHXDN010000005">
    <property type="protein sequence ID" value="MBW4709644.1"/>
    <property type="molecule type" value="Genomic_DNA"/>
</dbReference>
<dbReference type="SMART" id="SM01034">
    <property type="entry name" value="BLUF"/>
    <property type="match status" value="1"/>
</dbReference>
<evidence type="ECO:0000259" key="1">
    <source>
        <dbReference type="PROSITE" id="PS50925"/>
    </source>
</evidence>
<dbReference type="Pfam" id="PF04940">
    <property type="entry name" value="BLUF"/>
    <property type="match status" value="1"/>
</dbReference>
<keyword evidence="3" id="KW-1185">Reference proteome</keyword>
<protein>
    <submittedName>
        <fullName evidence="2">BLUF domain-containing protein</fullName>
    </submittedName>
</protein>
<proteinExistence type="predicted"/>
<sequence length="133" mass="14981">MPMLQLIYASRPFGYDLNMLVNILATSRARNARSNITGALICRSDIFLQLLEGPRAQVEATFERIRADDRHVEVTPLVTEPVQDRLFPSWSMKHDPAVSWMWSPLEIHLGALASASVMDIRAIFVRSAQAEDS</sequence>
<organism evidence="2 3">
    <name type="scientific">Roseobacter insulae</name>
    <dbReference type="NCBI Taxonomy" id="2859783"/>
    <lineage>
        <taxon>Bacteria</taxon>
        <taxon>Pseudomonadati</taxon>
        <taxon>Pseudomonadota</taxon>
        <taxon>Alphaproteobacteria</taxon>
        <taxon>Rhodobacterales</taxon>
        <taxon>Roseobacteraceae</taxon>
        <taxon>Roseobacter</taxon>
    </lineage>
</organism>
<dbReference type="GO" id="GO:0009882">
    <property type="term" value="F:blue light photoreceptor activity"/>
    <property type="evidence" value="ECO:0007669"/>
    <property type="project" value="InterPro"/>
</dbReference>
<dbReference type="InterPro" id="IPR007024">
    <property type="entry name" value="BLUF_domain"/>
</dbReference>
<comment type="caution">
    <text evidence="2">The sequence shown here is derived from an EMBL/GenBank/DDBJ whole genome shotgun (WGS) entry which is preliminary data.</text>
</comment>
<name>A0A9X1FXL1_9RHOB</name>
<dbReference type="PROSITE" id="PS50925">
    <property type="entry name" value="BLUF"/>
    <property type="match status" value="1"/>
</dbReference>
<feature type="domain" description="BLUF" evidence="1">
    <location>
        <begin position="3"/>
        <end position="93"/>
    </location>
</feature>
<dbReference type="GO" id="GO:0071949">
    <property type="term" value="F:FAD binding"/>
    <property type="evidence" value="ECO:0007669"/>
    <property type="project" value="InterPro"/>
</dbReference>